<dbReference type="Proteomes" id="UP000008461">
    <property type="component" value="Chromosome"/>
</dbReference>
<dbReference type="SUPFAM" id="SSF55729">
    <property type="entry name" value="Acyl-CoA N-acyltransferases (Nat)"/>
    <property type="match status" value="1"/>
</dbReference>
<dbReference type="RefSeq" id="WP_013763862.1">
    <property type="nucleotide sequence ID" value="NC_015510.1"/>
</dbReference>
<keyword evidence="6" id="KW-1185">Reference proteome</keyword>
<dbReference type="EMBL" id="CP002691">
    <property type="protein sequence ID" value="AEE49308.1"/>
    <property type="molecule type" value="Genomic_DNA"/>
</dbReference>
<evidence type="ECO:0000313" key="5">
    <source>
        <dbReference type="EMBL" id="AEE49308.1"/>
    </source>
</evidence>
<keyword evidence="1" id="KW-0808">Transferase</keyword>
<dbReference type="Pfam" id="PF13302">
    <property type="entry name" value="Acetyltransf_3"/>
    <property type="match status" value="1"/>
</dbReference>
<dbReference type="PANTHER" id="PTHR43792:SF8">
    <property type="entry name" value="[RIBOSOMAL PROTEIN US5]-ALANINE N-ACETYLTRANSFERASE"/>
    <property type="match status" value="1"/>
</dbReference>
<keyword evidence="2" id="KW-0012">Acyltransferase</keyword>
<dbReference type="STRING" id="760192.Halhy_1413"/>
<dbReference type="PROSITE" id="PS51186">
    <property type="entry name" value="GNAT"/>
    <property type="match status" value="1"/>
</dbReference>
<organism evidence="5 6">
    <name type="scientific">Haliscomenobacter hydrossis (strain ATCC 27775 / DSM 1100 / LMG 10767 / O)</name>
    <dbReference type="NCBI Taxonomy" id="760192"/>
    <lineage>
        <taxon>Bacteria</taxon>
        <taxon>Pseudomonadati</taxon>
        <taxon>Bacteroidota</taxon>
        <taxon>Saprospiria</taxon>
        <taxon>Saprospirales</taxon>
        <taxon>Haliscomenobacteraceae</taxon>
        <taxon>Haliscomenobacter</taxon>
    </lineage>
</organism>
<dbReference type="eggNOG" id="COG1670">
    <property type="taxonomic scope" value="Bacteria"/>
</dbReference>
<comment type="similarity">
    <text evidence="3">Belongs to the acetyltransferase family. RimJ subfamily.</text>
</comment>
<dbReference type="GO" id="GO:0016747">
    <property type="term" value="F:acyltransferase activity, transferring groups other than amino-acyl groups"/>
    <property type="evidence" value="ECO:0007669"/>
    <property type="project" value="InterPro"/>
</dbReference>
<protein>
    <submittedName>
        <fullName evidence="5">GCN5-related N-acetyltransferase</fullName>
    </submittedName>
</protein>
<gene>
    <name evidence="5" type="ordered locus">Halhy_1413</name>
</gene>
<reference evidence="5 6" key="1">
    <citation type="journal article" date="2011" name="Stand. Genomic Sci.">
        <title>Complete genome sequence of Haliscomenobacter hydrossis type strain (O).</title>
        <authorList>
            <consortium name="US DOE Joint Genome Institute (JGI-PGF)"/>
            <person name="Daligault H."/>
            <person name="Lapidus A."/>
            <person name="Zeytun A."/>
            <person name="Nolan M."/>
            <person name="Lucas S."/>
            <person name="Del Rio T.G."/>
            <person name="Tice H."/>
            <person name="Cheng J.F."/>
            <person name="Tapia R."/>
            <person name="Han C."/>
            <person name="Goodwin L."/>
            <person name="Pitluck S."/>
            <person name="Liolios K."/>
            <person name="Pagani I."/>
            <person name="Ivanova N."/>
            <person name="Huntemann M."/>
            <person name="Mavromatis K."/>
            <person name="Mikhailova N."/>
            <person name="Pati A."/>
            <person name="Chen A."/>
            <person name="Palaniappan K."/>
            <person name="Land M."/>
            <person name="Hauser L."/>
            <person name="Brambilla E.M."/>
            <person name="Rohde M."/>
            <person name="Verbarg S."/>
            <person name="Goker M."/>
            <person name="Bristow J."/>
            <person name="Eisen J.A."/>
            <person name="Markowitz V."/>
            <person name="Hugenholtz P."/>
            <person name="Kyrpides N.C."/>
            <person name="Klenk H.P."/>
            <person name="Woyke T."/>
        </authorList>
    </citation>
    <scope>NUCLEOTIDE SEQUENCE [LARGE SCALE GENOMIC DNA]</scope>
    <source>
        <strain evidence="6">ATCC 27775 / DSM 1100 / LMG 10767 / O</strain>
    </source>
</reference>
<dbReference type="KEGG" id="hhy:Halhy_1413"/>
<dbReference type="InterPro" id="IPR016181">
    <property type="entry name" value="Acyl_CoA_acyltransferase"/>
</dbReference>
<evidence type="ECO:0000256" key="3">
    <source>
        <dbReference type="ARBA" id="ARBA00038502"/>
    </source>
</evidence>
<dbReference type="AlphaFoldDB" id="F4KXA0"/>
<dbReference type="InterPro" id="IPR051531">
    <property type="entry name" value="N-acetyltransferase"/>
</dbReference>
<dbReference type="PANTHER" id="PTHR43792">
    <property type="entry name" value="GNAT FAMILY, PUTATIVE (AFU_ORTHOLOGUE AFUA_3G00765)-RELATED-RELATED"/>
    <property type="match status" value="1"/>
</dbReference>
<reference key="2">
    <citation type="submission" date="2011-04" db="EMBL/GenBank/DDBJ databases">
        <title>Complete sequence of chromosome of Haliscomenobacter hydrossis DSM 1100.</title>
        <authorList>
            <consortium name="US DOE Joint Genome Institute (JGI-PGF)"/>
            <person name="Lucas S."/>
            <person name="Han J."/>
            <person name="Lapidus A."/>
            <person name="Bruce D."/>
            <person name="Goodwin L."/>
            <person name="Pitluck S."/>
            <person name="Peters L."/>
            <person name="Kyrpides N."/>
            <person name="Mavromatis K."/>
            <person name="Ivanova N."/>
            <person name="Ovchinnikova G."/>
            <person name="Pagani I."/>
            <person name="Daligault H."/>
            <person name="Detter J.C."/>
            <person name="Han C."/>
            <person name="Land M."/>
            <person name="Hauser L."/>
            <person name="Markowitz V."/>
            <person name="Cheng J.-F."/>
            <person name="Hugenholtz P."/>
            <person name="Woyke T."/>
            <person name="Wu D."/>
            <person name="Verbarg S."/>
            <person name="Frueling A."/>
            <person name="Brambilla E."/>
            <person name="Klenk H.-P."/>
            <person name="Eisen J.A."/>
        </authorList>
    </citation>
    <scope>NUCLEOTIDE SEQUENCE</scope>
    <source>
        <strain>DSM 1100</strain>
    </source>
</reference>
<accession>F4KXA0</accession>
<dbReference type="InterPro" id="IPR000182">
    <property type="entry name" value="GNAT_dom"/>
</dbReference>
<evidence type="ECO:0000313" key="6">
    <source>
        <dbReference type="Proteomes" id="UP000008461"/>
    </source>
</evidence>
<dbReference type="Gene3D" id="3.40.630.30">
    <property type="match status" value="1"/>
</dbReference>
<sequence length="186" mass="21922">MLQHLLTVETALITHRTVVRRFRENDGQNYFKLFQENLDQLESRYPPIVDQIPNQDNIEFFVRQKLAAWLTQTEYCLGVWDKESAVPIGLVRIADIDWSCSKGELYLFLDKTRHQKGIMTEVLQKVIHFVFHQLQLNKLVVRTESDNFAAQRLARKVGFLREGDIRAEYRRPSGEWVDLMIFGLLK</sequence>
<dbReference type="HOGENOM" id="CLU_1452542_0_0_10"/>
<proteinExistence type="inferred from homology"/>
<evidence type="ECO:0000256" key="2">
    <source>
        <dbReference type="ARBA" id="ARBA00023315"/>
    </source>
</evidence>
<name>F4KXA0_HALH1</name>
<feature type="domain" description="N-acetyltransferase" evidence="4">
    <location>
        <begin position="17"/>
        <end position="181"/>
    </location>
</feature>
<evidence type="ECO:0000256" key="1">
    <source>
        <dbReference type="ARBA" id="ARBA00022679"/>
    </source>
</evidence>
<evidence type="ECO:0000259" key="4">
    <source>
        <dbReference type="PROSITE" id="PS51186"/>
    </source>
</evidence>
<dbReference type="OrthoDB" id="9811523at2"/>